<dbReference type="Proteomes" id="UP001151760">
    <property type="component" value="Unassembled WGS sequence"/>
</dbReference>
<feature type="coiled-coil region" evidence="1">
    <location>
        <begin position="15"/>
        <end position="42"/>
    </location>
</feature>
<sequence length="104" mass="12083">MRQQSPPYLPEITPFIALQLRVARLEQEMSEVKNRLILLLDVWLNKSNGLSLSRIKNMTKEFEVIIKSQREQDEEKQDSTYPSGQLINFDSGSKTSMDKEQLPD</sequence>
<keyword evidence="1" id="KW-0175">Coiled coil</keyword>
<dbReference type="EMBL" id="BQNB010010587">
    <property type="protein sequence ID" value="GJS79287.1"/>
    <property type="molecule type" value="Genomic_DNA"/>
</dbReference>
<reference evidence="3" key="2">
    <citation type="submission" date="2022-01" db="EMBL/GenBank/DDBJ databases">
        <authorList>
            <person name="Yamashiro T."/>
            <person name="Shiraishi A."/>
            <person name="Satake H."/>
            <person name="Nakayama K."/>
        </authorList>
    </citation>
    <scope>NUCLEOTIDE SEQUENCE</scope>
</reference>
<comment type="caution">
    <text evidence="3">The sequence shown here is derived from an EMBL/GenBank/DDBJ whole genome shotgun (WGS) entry which is preliminary data.</text>
</comment>
<feature type="region of interest" description="Disordered" evidence="2">
    <location>
        <begin position="69"/>
        <end position="104"/>
    </location>
</feature>
<protein>
    <submittedName>
        <fullName evidence="3">Uncharacterized protein</fullName>
    </submittedName>
</protein>
<evidence type="ECO:0000313" key="3">
    <source>
        <dbReference type="EMBL" id="GJS79287.1"/>
    </source>
</evidence>
<evidence type="ECO:0000313" key="4">
    <source>
        <dbReference type="Proteomes" id="UP001151760"/>
    </source>
</evidence>
<evidence type="ECO:0000256" key="2">
    <source>
        <dbReference type="SAM" id="MobiDB-lite"/>
    </source>
</evidence>
<keyword evidence="4" id="KW-1185">Reference proteome</keyword>
<evidence type="ECO:0000256" key="1">
    <source>
        <dbReference type="SAM" id="Coils"/>
    </source>
</evidence>
<gene>
    <name evidence="3" type="ORF">Tco_0729168</name>
</gene>
<feature type="compositionally biased region" description="Polar residues" evidence="2">
    <location>
        <begin position="79"/>
        <end position="95"/>
    </location>
</feature>
<reference evidence="3" key="1">
    <citation type="journal article" date="2022" name="Int. J. Mol. Sci.">
        <title>Draft Genome of Tanacetum Coccineum: Genomic Comparison of Closely Related Tanacetum-Family Plants.</title>
        <authorList>
            <person name="Yamashiro T."/>
            <person name="Shiraishi A."/>
            <person name="Nakayama K."/>
            <person name="Satake H."/>
        </authorList>
    </citation>
    <scope>NUCLEOTIDE SEQUENCE</scope>
</reference>
<proteinExistence type="predicted"/>
<name>A0ABQ4YQU8_9ASTR</name>
<accession>A0ABQ4YQU8</accession>
<organism evidence="3 4">
    <name type="scientific">Tanacetum coccineum</name>
    <dbReference type="NCBI Taxonomy" id="301880"/>
    <lineage>
        <taxon>Eukaryota</taxon>
        <taxon>Viridiplantae</taxon>
        <taxon>Streptophyta</taxon>
        <taxon>Embryophyta</taxon>
        <taxon>Tracheophyta</taxon>
        <taxon>Spermatophyta</taxon>
        <taxon>Magnoliopsida</taxon>
        <taxon>eudicotyledons</taxon>
        <taxon>Gunneridae</taxon>
        <taxon>Pentapetalae</taxon>
        <taxon>asterids</taxon>
        <taxon>campanulids</taxon>
        <taxon>Asterales</taxon>
        <taxon>Asteraceae</taxon>
        <taxon>Asteroideae</taxon>
        <taxon>Anthemideae</taxon>
        <taxon>Anthemidinae</taxon>
        <taxon>Tanacetum</taxon>
    </lineage>
</organism>